<dbReference type="Pfam" id="PF04480">
    <property type="entry name" value="DUF559"/>
    <property type="match status" value="1"/>
</dbReference>
<gene>
    <name evidence="2" type="ORF">M3D15_04340</name>
</gene>
<sequence>MSRITVPGPLEGVAWPVASTQQFGLSYGWTRNQRFARPFHGIRQASEPIGWIERARAYWSKPRPGQVLVGVHAFAHWGIPFPRRLRRALDEDLVVAVAHDRPRPRSAGVLARRIRRDLLQSAAIEDFVVATPELALLSMAPQLTLRERVVCVDAAVTTSTNYPDLRARVPFPQLAAFAAAAGSATGGRALREAVELSRVGVESPQESLVRFALVEAGLPEPEVQVDVRTESGSLVAVLDLAYRTARIDIEYEGDHHRVDQEQWHRDIQRERWLTGHGWHVIRLTKDDLHHRMPEVIALIRRLLRERTPDCPELDA</sequence>
<comment type="caution">
    <text evidence="2">The sequence shown here is derived from an EMBL/GenBank/DDBJ whole genome shotgun (WGS) entry which is preliminary data.</text>
</comment>
<dbReference type="Gene3D" id="3.40.960.10">
    <property type="entry name" value="VSR Endonuclease"/>
    <property type="match status" value="1"/>
</dbReference>
<proteinExistence type="predicted"/>
<feature type="domain" description="DUF559" evidence="1">
    <location>
        <begin position="237"/>
        <end position="303"/>
    </location>
</feature>
<dbReference type="SUPFAM" id="SSF52980">
    <property type="entry name" value="Restriction endonuclease-like"/>
    <property type="match status" value="1"/>
</dbReference>
<reference evidence="2 3" key="1">
    <citation type="submission" date="2022-04" db="EMBL/GenBank/DDBJ databases">
        <title>Human microbiome associated bacterial genomes.</title>
        <authorList>
            <person name="Sandstrom S."/>
            <person name="Salamzade R."/>
            <person name="Kalan L.R."/>
        </authorList>
    </citation>
    <scope>NUCLEOTIDE SEQUENCE [LARGE SCALE GENOMIC DNA]</scope>
    <source>
        <strain evidence="3">p3-SID1799</strain>
    </source>
</reference>
<keyword evidence="3" id="KW-1185">Reference proteome</keyword>
<dbReference type="Proteomes" id="UP001525379">
    <property type="component" value="Unassembled WGS sequence"/>
</dbReference>
<evidence type="ECO:0000313" key="2">
    <source>
        <dbReference type="EMBL" id="MCT2042563.1"/>
    </source>
</evidence>
<dbReference type="InterPro" id="IPR011335">
    <property type="entry name" value="Restrct_endonuc-II-like"/>
</dbReference>
<protein>
    <submittedName>
        <fullName evidence="2">DUF559 domain-containing protein</fullName>
    </submittedName>
</protein>
<accession>A0ABT2HW70</accession>
<dbReference type="EMBL" id="JALXSQ010000012">
    <property type="protein sequence ID" value="MCT2042563.1"/>
    <property type="molecule type" value="Genomic_DNA"/>
</dbReference>
<organism evidence="2 3">
    <name type="scientific">Pseudoclavibacter albus</name>
    <dbReference type="NCBI Taxonomy" id="272241"/>
    <lineage>
        <taxon>Bacteria</taxon>
        <taxon>Bacillati</taxon>
        <taxon>Actinomycetota</taxon>
        <taxon>Actinomycetes</taxon>
        <taxon>Micrococcales</taxon>
        <taxon>Microbacteriaceae</taxon>
        <taxon>Pseudoclavibacter</taxon>
    </lineage>
</organism>
<evidence type="ECO:0000259" key="1">
    <source>
        <dbReference type="Pfam" id="PF04480"/>
    </source>
</evidence>
<name>A0ABT2HW70_9MICO</name>
<dbReference type="RefSeq" id="WP_260104035.1">
    <property type="nucleotide sequence ID" value="NZ_JALXSQ010000012.1"/>
</dbReference>
<dbReference type="InterPro" id="IPR007569">
    <property type="entry name" value="DUF559"/>
</dbReference>
<evidence type="ECO:0000313" key="3">
    <source>
        <dbReference type="Proteomes" id="UP001525379"/>
    </source>
</evidence>